<gene>
    <name evidence="2" type="ORF">K457DRAFT_575609</name>
</gene>
<dbReference type="EMBL" id="KV442014">
    <property type="protein sequence ID" value="OAQ35407.1"/>
    <property type="molecule type" value="Genomic_DNA"/>
</dbReference>
<reference evidence="2 3" key="1">
    <citation type="submission" date="2016-05" db="EMBL/GenBank/DDBJ databases">
        <title>Genome sequencing reveals origins of a unique bacterial endosymbiosis in the earliest lineages of terrestrial Fungi.</title>
        <authorList>
            <consortium name="DOE Joint Genome Institute"/>
            <person name="Uehling J."/>
            <person name="Gryganskyi A."/>
            <person name="Hameed K."/>
            <person name="Tschaplinski T."/>
            <person name="Misztal P."/>
            <person name="Wu S."/>
            <person name="Desiro A."/>
            <person name="Vande Pol N."/>
            <person name="Du Z.-Y."/>
            <person name="Zienkiewicz A."/>
            <person name="Zienkiewicz K."/>
            <person name="Morin E."/>
            <person name="Tisserant E."/>
            <person name="Splivallo R."/>
            <person name="Hainaut M."/>
            <person name="Henrissat B."/>
            <person name="Ohm R."/>
            <person name="Kuo A."/>
            <person name="Yan J."/>
            <person name="Lipzen A."/>
            <person name="Nolan M."/>
            <person name="Labutti K."/>
            <person name="Barry K."/>
            <person name="Goldstein A."/>
            <person name="Labbe J."/>
            <person name="Schadt C."/>
            <person name="Tuskan G."/>
            <person name="Grigoriev I."/>
            <person name="Martin F."/>
            <person name="Vilgalys R."/>
            <person name="Bonito G."/>
        </authorList>
    </citation>
    <scope>NUCLEOTIDE SEQUENCE [LARGE SCALE GENOMIC DNA]</scope>
    <source>
        <strain evidence="2 3">AG-77</strain>
    </source>
</reference>
<feature type="transmembrane region" description="Helical" evidence="1">
    <location>
        <begin position="120"/>
        <end position="142"/>
    </location>
</feature>
<evidence type="ECO:0000256" key="1">
    <source>
        <dbReference type="SAM" id="Phobius"/>
    </source>
</evidence>
<feature type="transmembrane region" description="Helical" evidence="1">
    <location>
        <begin position="16"/>
        <end position="36"/>
    </location>
</feature>
<keyword evidence="1" id="KW-1133">Transmembrane helix</keyword>
<organism evidence="2 3">
    <name type="scientific">Linnemannia elongata AG-77</name>
    <dbReference type="NCBI Taxonomy" id="1314771"/>
    <lineage>
        <taxon>Eukaryota</taxon>
        <taxon>Fungi</taxon>
        <taxon>Fungi incertae sedis</taxon>
        <taxon>Mucoromycota</taxon>
        <taxon>Mortierellomycotina</taxon>
        <taxon>Mortierellomycetes</taxon>
        <taxon>Mortierellales</taxon>
        <taxon>Mortierellaceae</taxon>
        <taxon>Linnemannia</taxon>
    </lineage>
</organism>
<sequence length="229" mass="26035">MPIPYCHHHRHLSCPYFHILTLAFSLLISLLSPSFLRPSDPLSLPIFSFVSLYTPLFITHSPAPIPCFTPSTRDNTIPSFLIPLLLHSTSFLTPSLQDVYPPWSFSHLLLLSVPIHLQSHITYSFCVCVHACVCVCLCAFTIQFCVLVHYCASLLYSLYVCSLSPFCLCIYSGVYLPHFPPSFLILFSFLPFFLSSLLPFFPSSLPRSYFVGIHSFPSLIHSHFFLFFI</sequence>
<proteinExistence type="predicted"/>
<dbReference type="AlphaFoldDB" id="A0A197KCH4"/>
<keyword evidence="1" id="KW-0812">Transmembrane</keyword>
<keyword evidence="3" id="KW-1185">Reference proteome</keyword>
<keyword evidence="1" id="KW-0472">Membrane</keyword>
<feature type="transmembrane region" description="Helical" evidence="1">
    <location>
        <begin position="182"/>
        <end position="201"/>
    </location>
</feature>
<feature type="transmembrane region" description="Helical" evidence="1">
    <location>
        <begin position="42"/>
        <end position="59"/>
    </location>
</feature>
<evidence type="ECO:0000313" key="2">
    <source>
        <dbReference type="EMBL" id="OAQ35407.1"/>
    </source>
</evidence>
<feature type="transmembrane region" description="Helical" evidence="1">
    <location>
        <begin position="154"/>
        <end position="176"/>
    </location>
</feature>
<accession>A0A197KCH4</accession>
<evidence type="ECO:0000313" key="3">
    <source>
        <dbReference type="Proteomes" id="UP000078512"/>
    </source>
</evidence>
<dbReference type="Proteomes" id="UP000078512">
    <property type="component" value="Unassembled WGS sequence"/>
</dbReference>
<protein>
    <submittedName>
        <fullName evidence="2">Uncharacterized protein</fullName>
    </submittedName>
</protein>
<name>A0A197KCH4_9FUNG</name>